<dbReference type="EMBL" id="JAHRIO010002437">
    <property type="protein sequence ID" value="MEQ2159463.1"/>
    <property type="molecule type" value="Genomic_DNA"/>
</dbReference>
<reference evidence="2 3" key="1">
    <citation type="submission" date="2021-06" db="EMBL/GenBank/DDBJ databases">
        <authorList>
            <person name="Palmer J.M."/>
        </authorList>
    </citation>
    <scope>NUCLEOTIDE SEQUENCE [LARGE SCALE GENOMIC DNA]</scope>
    <source>
        <strain evidence="2 3">GA_2019</strain>
        <tissue evidence="2">Muscle</tissue>
    </source>
</reference>
<organism evidence="2 3">
    <name type="scientific">Goodea atripinnis</name>
    <dbReference type="NCBI Taxonomy" id="208336"/>
    <lineage>
        <taxon>Eukaryota</taxon>
        <taxon>Metazoa</taxon>
        <taxon>Chordata</taxon>
        <taxon>Craniata</taxon>
        <taxon>Vertebrata</taxon>
        <taxon>Euteleostomi</taxon>
        <taxon>Actinopterygii</taxon>
        <taxon>Neopterygii</taxon>
        <taxon>Teleostei</taxon>
        <taxon>Neoteleostei</taxon>
        <taxon>Acanthomorphata</taxon>
        <taxon>Ovalentaria</taxon>
        <taxon>Atherinomorphae</taxon>
        <taxon>Cyprinodontiformes</taxon>
        <taxon>Goodeidae</taxon>
        <taxon>Goodea</taxon>
    </lineage>
</organism>
<accession>A0ABV0MLZ3</accession>
<gene>
    <name evidence="2" type="ORF">GOODEAATRI_023088</name>
</gene>
<evidence type="ECO:0000313" key="2">
    <source>
        <dbReference type="EMBL" id="MEQ2159463.1"/>
    </source>
</evidence>
<keyword evidence="3" id="KW-1185">Reference proteome</keyword>
<proteinExistence type="predicted"/>
<feature type="region of interest" description="Disordered" evidence="1">
    <location>
        <begin position="129"/>
        <end position="151"/>
    </location>
</feature>
<evidence type="ECO:0000313" key="3">
    <source>
        <dbReference type="Proteomes" id="UP001476798"/>
    </source>
</evidence>
<dbReference type="Proteomes" id="UP001476798">
    <property type="component" value="Unassembled WGS sequence"/>
</dbReference>
<comment type="caution">
    <text evidence="2">The sequence shown here is derived from an EMBL/GenBank/DDBJ whole genome shotgun (WGS) entry which is preliminary data.</text>
</comment>
<sequence length="151" mass="16909">MCLALIWLKLTSKTDRGEKHRSFCPSLSINRLKLDILELGACCSVVSKDLESWRLACNRHAPQPVPTGAPGSKLRLQGIRPGYLCECTGGSWRLSANWTVCWGFTAACFSLWTGRTGCIPTRSSWKCQTSGRRTPRSPVHQFSEREDHRVS</sequence>
<feature type="compositionally biased region" description="Basic and acidic residues" evidence="1">
    <location>
        <begin position="142"/>
        <end position="151"/>
    </location>
</feature>
<protein>
    <submittedName>
        <fullName evidence="2">Uncharacterized protein</fullName>
    </submittedName>
</protein>
<evidence type="ECO:0000256" key="1">
    <source>
        <dbReference type="SAM" id="MobiDB-lite"/>
    </source>
</evidence>
<name>A0ABV0MLZ3_9TELE</name>